<dbReference type="PANTHER" id="PTHR34861">
    <property type="match status" value="1"/>
</dbReference>
<comment type="similarity">
    <text evidence="1">Belongs to the Cyclase 1 superfamily.</text>
</comment>
<dbReference type="InterPro" id="IPR007325">
    <property type="entry name" value="KFase/CYL"/>
</dbReference>
<dbReference type="GO" id="GO:0019441">
    <property type="term" value="P:L-tryptophan catabolic process to kynurenine"/>
    <property type="evidence" value="ECO:0007669"/>
    <property type="project" value="InterPro"/>
</dbReference>
<dbReference type="PANTHER" id="PTHR34861:SF11">
    <property type="entry name" value="CYCLASE"/>
    <property type="match status" value="1"/>
</dbReference>
<proteinExistence type="inferred from homology"/>
<dbReference type="SUPFAM" id="SSF102198">
    <property type="entry name" value="Putative cyclase"/>
    <property type="match status" value="1"/>
</dbReference>
<evidence type="ECO:0000313" key="4">
    <source>
        <dbReference type="Proteomes" id="UP000075230"/>
    </source>
</evidence>
<reference evidence="4" key="2">
    <citation type="submission" date="2016-02" db="EMBL/GenBank/DDBJ databases">
        <title>Genome sequencing of Aspergillus luchuensis NBRC 4314.</title>
        <authorList>
            <person name="Yamada O."/>
        </authorList>
    </citation>
    <scope>NUCLEOTIDE SEQUENCE [LARGE SCALE GENOMIC DNA]</scope>
    <source>
        <strain evidence="4">RIB 2604</strain>
    </source>
</reference>
<sequence>MSLPTFDNLTLDPNGPPGNAWGLFGPANNDLGMLNLLTPETVRQAATEEIRDGVRISLDLPLNRVRHSSFGRKPFVQELINKAPRFVNDDVLTFNTQTSTQWDGFRHYGNQTHGCYFNGHCLEELKSSGVLGIDAWAKKGGITGRSILLDYAHWASTHSIPLTPFTTSSIPLSHLQSLMTEYSIQPRPGDILFIRTGFTAAFNALTPAQEEELGNRPAPSFAGIENGEAMLRWLWENQFAAVASDTPSLEPAPIKHERGMTLHEWCLAGWGMPIGEYFDLEELATYCREKRRWGFFLCSVPLKVPGGVASPPNAVAIL</sequence>
<dbReference type="RefSeq" id="XP_041542625.1">
    <property type="nucleotide sequence ID" value="XM_041688885.1"/>
</dbReference>
<dbReference type="AlphaFoldDB" id="A0A146FRN3"/>
<dbReference type="GeneID" id="64960184"/>
<organism evidence="3 4">
    <name type="scientific">Aspergillus kawachii</name>
    <name type="common">White koji mold</name>
    <name type="synonym">Aspergillus awamori var. kawachi</name>
    <dbReference type="NCBI Taxonomy" id="1069201"/>
    <lineage>
        <taxon>Eukaryota</taxon>
        <taxon>Fungi</taxon>
        <taxon>Dikarya</taxon>
        <taxon>Ascomycota</taxon>
        <taxon>Pezizomycotina</taxon>
        <taxon>Eurotiomycetes</taxon>
        <taxon>Eurotiomycetidae</taxon>
        <taxon>Eurotiales</taxon>
        <taxon>Aspergillaceae</taxon>
        <taxon>Aspergillus</taxon>
        <taxon>Aspergillus subgen. Circumdati</taxon>
    </lineage>
</organism>
<dbReference type="EMBL" id="BCWF01000023">
    <property type="protein sequence ID" value="GAT27802.1"/>
    <property type="molecule type" value="Genomic_DNA"/>
</dbReference>
<evidence type="ECO:0000313" key="3">
    <source>
        <dbReference type="EMBL" id="GAT27802.1"/>
    </source>
</evidence>
<keyword evidence="5" id="KW-1185">Reference proteome</keyword>
<dbReference type="EMBL" id="AP024428">
    <property type="protein sequence ID" value="BCR98862.1"/>
    <property type="molecule type" value="Genomic_DNA"/>
</dbReference>
<name>A0A146FRN3_ASPKA</name>
<dbReference type="KEGG" id="aluc:AKAW2_40545A"/>
<dbReference type="OrthoDB" id="5396at2759"/>
<reference evidence="2" key="4">
    <citation type="submission" date="2021-02" db="EMBL/GenBank/DDBJ databases">
        <title>Aspergillus luchuensis mut. kawachii IFO 4304 genome sequence.</title>
        <authorList>
            <person name="Mori K."/>
            <person name="Kadooka C."/>
            <person name="Goto M."/>
            <person name="Futagami T."/>
        </authorList>
    </citation>
    <scope>NUCLEOTIDE SEQUENCE</scope>
    <source>
        <strain evidence="2">IFO 4308</strain>
    </source>
</reference>
<dbReference type="Proteomes" id="UP000661280">
    <property type="component" value="Chromosome 4"/>
</dbReference>
<dbReference type="Pfam" id="PF04199">
    <property type="entry name" value="Cyclase"/>
    <property type="match status" value="1"/>
</dbReference>
<dbReference type="Proteomes" id="UP000075230">
    <property type="component" value="Unassembled WGS sequence"/>
</dbReference>
<evidence type="ECO:0000256" key="1">
    <source>
        <dbReference type="ARBA" id="ARBA00007865"/>
    </source>
</evidence>
<reference evidence="2" key="3">
    <citation type="submission" date="2021-01" db="EMBL/GenBank/DDBJ databases">
        <authorList>
            <consortium name="Aspergillus luchuensis mut. kawachii IFO 4304 genome sequencing consortium"/>
            <person name="Kazuki M."/>
            <person name="Futagami T."/>
        </authorList>
    </citation>
    <scope>NUCLEOTIDE SEQUENCE</scope>
    <source>
        <strain evidence="2">IFO 4308</strain>
    </source>
</reference>
<dbReference type="InterPro" id="IPR037175">
    <property type="entry name" value="KFase_sf"/>
</dbReference>
<evidence type="ECO:0000313" key="5">
    <source>
        <dbReference type="Proteomes" id="UP000661280"/>
    </source>
</evidence>
<dbReference type="Gene3D" id="3.50.30.50">
    <property type="entry name" value="Putative cyclase"/>
    <property type="match status" value="1"/>
</dbReference>
<gene>
    <name evidence="2" type="ORF">AKAW2_40545A</name>
    <name evidence="3" type="ORF">RIB2604_02301590</name>
</gene>
<evidence type="ECO:0000313" key="2">
    <source>
        <dbReference type="EMBL" id="BCR98862.1"/>
    </source>
</evidence>
<dbReference type="VEuPathDB" id="FungiDB:ASPFODRAFT_64290"/>
<protein>
    <submittedName>
        <fullName evidence="3">Similar to An09g05280</fullName>
    </submittedName>
</protein>
<reference evidence="3 4" key="1">
    <citation type="journal article" date="2016" name="DNA Res.">
        <title>Genome sequence of Aspergillus luchuensis NBRC 4314.</title>
        <authorList>
            <person name="Yamada O."/>
            <person name="Machida M."/>
            <person name="Hosoyama A."/>
            <person name="Goto M."/>
            <person name="Takahashi T."/>
            <person name="Futagami T."/>
            <person name="Yamagata Y."/>
            <person name="Takeuchi M."/>
            <person name="Kobayashi T."/>
            <person name="Koike H."/>
            <person name="Abe K."/>
            <person name="Asai K."/>
            <person name="Arita M."/>
            <person name="Fujita N."/>
            <person name="Fukuda K."/>
            <person name="Higa K."/>
            <person name="Horikawa H."/>
            <person name="Ishikawa T."/>
            <person name="Jinno K."/>
            <person name="Kato Y."/>
            <person name="Kirimura K."/>
            <person name="Mizutani O."/>
            <person name="Nakasone K."/>
            <person name="Sano M."/>
            <person name="Shiraishi Y."/>
            <person name="Tsukahara M."/>
            <person name="Gomi K."/>
        </authorList>
    </citation>
    <scope>NUCLEOTIDE SEQUENCE [LARGE SCALE GENOMIC DNA]</scope>
    <source>
        <strain evidence="3 4">RIB 2604</strain>
    </source>
</reference>
<dbReference type="GO" id="GO:0004061">
    <property type="term" value="F:arylformamidase activity"/>
    <property type="evidence" value="ECO:0007669"/>
    <property type="project" value="InterPro"/>
</dbReference>
<accession>A0A146FRN3</accession>